<dbReference type="Gene3D" id="3.40.190.10">
    <property type="entry name" value="Periplasmic binding protein-like II"/>
    <property type="match status" value="2"/>
</dbReference>
<evidence type="ECO:0000256" key="8">
    <source>
        <dbReference type="ARBA" id="ARBA00022490"/>
    </source>
</evidence>
<keyword evidence="8" id="KW-0963">Cytoplasm</keyword>
<evidence type="ECO:0000256" key="2">
    <source>
        <dbReference type="ARBA" id="ARBA00001946"/>
    </source>
</evidence>
<comment type="subcellular location">
    <subcellularLocation>
        <location evidence="3">Cytoplasm</location>
    </subcellularLocation>
</comment>
<dbReference type="SUPFAM" id="SSF53850">
    <property type="entry name" value="Periplasmic binding protein-like II"/>
    <property type="match status" value="1"/>
</dbReference>
<keyword evidence="13" id="KW-0547">Nucleotide-binding</keyword>
<evidence type="ECO:0000256" key="15">
    <source>
        <dbReference type="ARBA" id="ARBA00022842"/>
    </source>
</evidence>
<protein>
    <recommendedName>
        <fullName evidence="7">ATP phosphoribosyltransferase</fullName>
        <ecNumber evidence="6">2.4.2.17</ecNumber>
    </recommendedName>
</protein>
<evidence type="ECO:0000256" key="16">
    <source>
        <dbReference type="ARBA" id="ARBA00023102"/>
    </source>
</evidence>
<evidence type="ECO:0000259" key="19">
    <source>
        <dbReference type="Pfam" id="PF08029"/>
    </source>
</evidence>
<dbReference type="Pfam" id="PF01634">
    <property type="entry name" value="HisG"/>
    <property type="match status" value="1"/>
</dbReference>
<evidence type="ECO:0000256" key="17">
    <source>
        <dbReference type="ARBA" id="ARBA00024861"/>
    </source>
</evidence>
<dbReference type="GO" id="GO:0000287">
    <property type="term" value="F:magnesium ion binding"/>
    <property type="evidence" value="ECO:0007669"/>
    <property type="project" value="InterPro"/>
</dbReference>
<feature type="domain" description="Histidine biosynthesis HisG C-terminal" evidence="19">
    <location>
        <begin position="180"/>
        <end position="251"/>
    </location>
</feature>
<reference evidence="20" key="1">
    <citation type="submission" date="2018-05" db="EMBL/GenBank/DDBJ databases">
        <authorList>
            <person name="Lanie J.A."/>
            <person name="Ng W.-L."/>
            <person name="Kazmierczak K.M."/>
            <person name="Andrzejewski T.M."/>
            <person name="Davidsen T.M."/>
            <person name="Wayne K.J."/>
            <person name="Tettelin H."/>
            <person name="Glass J.I."/>
            <person name="Rusch D."/>
            <person name="Podicherti R."/>
            <person name="Tsui H.-C.T."/>
            <person name="Winkler M.E."/>
        </authorList>
    </citation>
    <scope>NUCLEOTIDE SEQUENCE</scope>
</reference>
<keyword evidence="15" id="KW-0460">Magnesium</keyword>
<keyword evidence="10" id="KW-0328">Glycosyltransferase</keyword>
<dbReference type="Gene3D" id="3.30.70.120">
    <property type="match status" value="1"/>
</dbReference>
<gene>
    <name evidence="20" type="ORF">METZ01_LOCUS22565</name>
</gene>
<dbReference type="UniPathway" id="UPA00031">
    <property type="reaction ID" value="UER00006"/>
</dbReference>
<comment type="similarity">
    <text evidence="5">Belongs to the ATP phosphoribosyltransferase family. Long subfamily.</text>
</comment>
<dbReference type="AlphaFoldDB" id="A0A381PRP8"/>
<evidence type="ECO:0000256" key="12">
    <source>
        <dbReference type="ARBA" id="ARBA00022723"/>
    </source>
</evidence>
<proteinExistence type="inferred from homology"/>
<evidence type="ECO:0000256" key="9">
    <source>
        <dbReference type="ARBA" id="ARBA00022605"/>
    </source>
</evidence>
<evidence type="ECO:0000256" key="7">
    <source>
        <dbReference type="ARBA" id="ARBA00020998"/>
    </source>
</evidence>
<dbReference type="GO" id="GO:0005737">
    <property type="term" value="C:cytoplasm"/>
    <property type="evidence" value="ECO:0007669"/>
    <property type="project" value="UniProtKB-SubCell"/>
</dbReference>
<keyword evidence="16" id="KW-0368">Histidine biosynthesis</keyword>
<keyword evidence="11" id="KW-0808">Transferase</keyword>
<evidence type="ECO:0000256" key="11">
    <source>
        <dbReference type="ARBA" id="ARBA00022679"/>
    </source>
</evidence>
<comment type="catalytic activity">
    <reaction evidence="1">
        <text>1-(5-phospho-beta-D-ribosyl)-ATP + diphosphate = 5-phospho-alpha-D-ribose 1-diphosphate + ATP</text>
        <dbReference type="Rhea" id="RHEA:18473"/>
        <dbReference type="ChEBI" id="CHEBI:30616"/>
        <dbReference type="ChEBI" id="CHEBI:33019"/>
        <dbReference type="ChEBI" id="CHEBI:58017"/>
        <dbReference type="ChEBI" id="CHEBI:73183"/>
        <dbReference type="EC" id="2.4.2.17"/>
    </reaction>
</comment>
<dbReference type="NCBIfam" id="TIGR03455">
    <property type="entry name" value="HisG_C-term"/>
    <property type="match status" value="1"/>
</dbReference>
<dbReference type="SUPFAM" id="SSF54913">
    <property type="entry name" value="GlnB-like"/>
    <property type="match status" value="1"/>
</dbReference>
<dbReference type="GO" id="GO:0003879">
    <property type="term" value="F:ATP phosphoribosyltransferase activity"/>
    <property type="evidence" value="ECO:0007669"/>
    <property type="project" value="UniProtKB-EC"/>
</dbReference>
<dbReference type="InterPro" id="IPR013115">
    <property type="entry name" value="HisG_C"/>
</dbReference>
<dbReference type="NCBIfam" id="TIGR00070">
    <property type="entry name" value="hisG"/>
    <property type="match status" value="1"/>
</dbReference>
<comment type="function">
    <text evidence="17">Catalyzes the condensation of ATP and 5-phosphoribose 1-diphosphate to form N'-(5'-phosphoribosyl)-ATP (PR-ATP). Has a crucial role in the pathway because the rate of histidine biosynthesis seems to be controlled primarily by regulation of HisG enzymatic activity.</text>
</comment>
<dbReference type="GO" id="GO:0000105">
    <property type="term" value="P:L-histidine biosynthetic process"/>
    <property type="evidence" value="ECO:0007669"/>
    <property type="project" value="UniProtKB-UniPathway"/>
</dbReference>
<dbReference type="InterPro" id="IPR015867">
    <property type="entry name" value="N-reg_PII/ATP_PRibTrfase_C"/>
</dbReference>
<keyword evidence="9" id="KW-0028">Amino-acid biosynthesis</keyword>
<dbReference type="InterPro" id="IPR013820">
    <property type="entry name" value="ATP_PRibTrfase_cat"/>
</dbReference>
<name>A0A381PRP8_9ZZZZ</name>
<dbReference type="GO" id="GO:0005524">
    <property type="term" value="F:ATP binding"/>
    <property type="evidence" value="ECO:0007669"/>
    <property type="project" value="UniProtKB-KW"/>
</dbReference>
<dbReference type="InterPro" id="IPR001348">
    <property type="entry name" value="ATP_PRibTrfase_HisG"/>
</dbReference>
<dbReference type="EC" id="2.4.2.17" evidence="6"/>
<dbReference type="PANTHER" id="PTHR21403">
    <property type="entry name" value="ATP PHOSPHORIBOSYLTRANSFERASE ATP-PRTASE"/>
    <property type="match status" value="1"/>
</dbReference>
<dbReference type="FunFam" id="3.30.70.120:FF:000002">
    <property type="entry name" value="ATP phosphoribosyltransferase"/>
    <property type="match status" value="1"/>
</dbReference>
<evidence type="ECO:0000256" key="14">
    <source>
        <dbReference type="ARBA" id="ARBA00022840"/>
    </source>
</evidence>
<dbReference type="EMBL" id="UINC01001070">
    <property type="protein sequence ID" value="SUZ69711.1"/>
    <property type="molecule type" value="Genomic_DNA"/>
</dbReference>
<evidence type="ECO:0000256" key="4">
    <source>
        <dbReference type="ARBA" id="ARBA00004667"/>
    </source>
</evidence>
<dbReference type="InterPro" id="IPR011322">
    <property type="entry name" value="N-reg_PII-like_a/b"/>
</dbReference>
<evidence type="ECO:0000256" key="6">
    <source>
        <dbReference type="ARBA" id="ARBA00011946"/>
    </source>
</evidence>
<keyword evidence="12" id="KW-0479">Metal-binding</keyword>
<evidence type="ECO:0000256" key="1">
    <source>
        <dbReference type="ARBA" id="ARBA00000915"/>
    </source>
</evidence>
<evidence type="ECO:0000259" key="18">
    <source>
        <dbReference type="Pfam" id="PF01634"/>
    </source>
</evidence>
<sequence>MPIDLMFVRDDDIPDLIQENLCSLGIVGQNVALERKIAMDDSKEGCLFSFEEDLNFGQCRLAFAYPESSNYRSINELEGKTVATSYPNIVKQFLKQRNLNINVTQFSGAVELAPSLGKAEAICDLVSTGNTLKAHNLIQGEIVLDSVATVLRSTQVLSDSKEVWINKLIERINGVIQVSESKYIMMHAPKDSIQKITELLPGTEAPTILPLEGTNNTVAVHVVCKETVFWETLEGLKEIGASSILVVPLEKMLM</sequence>
<accession>A0A381PRP8</accession>
<evidence type="ECO:0000256" key="5">
    <source>
        <dbReference type="ARBA" id="ARBA00007955"/>
    </source>
</evidence>
<evidence type="ECO:0000256" key="10">
    <source>
        <dbReference type="ARBA" id="ARBA00022676"/>
    </source>
</evidence>
<organism evidence="20">
    <name type="scientific">marine metagenome</name>
    <dbReference type="NCBI Taxonomy" id="408172"/>
    <lineage>
        <taxon>unclassified sequences</taxon>
        <taxon>metagenomes</taxon>
        <taxon>ecological metagenomes</taxon>
    </lineage>
</organism>
<evidence type="ECO:0000256" key="3">
    <source>
        <dbReference type="ARBA" id="ARBA00004496"/>
    </source>
</evidence>
<evidence type="ECO:0000313" key="20">
    <source>
        <dbReference type="EMBL" id="SUZ69711.1"/>
    </source>
</evidence>
<comment type="pathway">
    <text evidence="4">Amino-acid biosynthesis; L-histidine biosynthesis; L-histidine from 5-phospho-alpha-D-ribose 1-diphosphate: step 1/9.</text>
</comment>
<dbReference type="PROSITE" id="PS01316">
    <property type="entry name" value="ATP_P_PHORIBOSYLTR"/>
    <property type="match status" value="1"/>
</dbReference>
<dbReference type="PANTHER" id="PTHR21403:SF8">
    <property type="entry name" value="ATP PHOSPHORIBOSYLTRANSFERASE"/>
    <property type="match status" value="1"/>
</dbReference>
<comment type="cofactor">
    <cofactor evidence="2">
        <name>Mg(2+)</name>
        <dbReference type="ChEBI" id="CHEBI:18420"/>
    </cofactor>
</comment>
<evidence type="ECO:0000256" key="13">
    <source>
        <dbReference type="ARBA" id="ARBA00022741"/>
    </source>
</evidence>
<dbReference type="Pfam" id="PF08029">
    <property type="entry name" value="HisG_C"/>
    <property type="match status" value="1"/>
</dbReference>
<keyword evidence="14" id="KW-0067">ATP-binding</keyword>
<dbReference type="InterPro" id="IPR018198">
    <property type="entry name" value="ATP_PRibTrfase_CS"/>
</dbReference>
<feature type="domain" description="ATP phosphoribosyltransferase catalytic" evidence="18">
    <location>
        <begin position="9"/>
        <end position="173"/>
    </location>
</feature>